<dbReference type="SMART" id="SM00179">
    <property type="entry name" value="EGF_CA"/>
    <property type="match status" value="5"/>
</dbReference>
<dbReference type="SMART" id="SM00181">
    <property type="entry name" value="EGF"/>
    <property type="match status" value="3"/>
</dbReference>
<comment type="subcellular location">
    <subcellularLocation>
        <location evidence="1">Secreted</location>
        <location evidence="1">Extracellular space</location>
        <location evidence="1">Extracellular matrix</location>
    </subcellularLocation>
</comment>
<dbReference type="PROSITE" id="PS01186">
    <property type="entry name" value="EGF_2"/>
    <property type="match status" value="2"/>
</dbReference>
<organism evidence="10 11">
    <name type="scientific">Frankliniella occidentalis</name>
    <name type="common">Western flower thrips</name>
    <name type="synonym">Euthrips occidentalis</name>
    <dbReference type="NCBI Taxonomy" id="133901"/>
    <lineage>
        <taxon>Eukaryota</taxon>
        <taxon>Metazoa</taxon>
        <taxon>Ecdysozoa</taxon>
        <taxon>Arthropoda</taxon>
        <taxon>Hexapoda</taxon>
        <taxon>Insecta</taxon>
        <taxon>Pterygota</taxon>
        <taxon>Neoptera</taxon>
        <taxon>Paraneoptera</taxon>
        <taxon>Thysanoptera</taxon>
        <taxon>Terebrantia</taxon>
        <taxon>Thripoidea</taxon>
        <taxon>Thripidae</taxon>
        <taxon>Frankliniella</taxon>
    </lineage>
</organism>
<dbReference type="Gene3D" id="2.10.25.10">
    <property type="entry name" value="Laminin"/>
    <property type="match status" value="5"/>
</dbReference>
<evidence type="ECO:0000256" key="2">
    <source>
        <dbReference type="ARBA" id="ARBA00006127"/>
    </source>
</evidence>
<name>A0A9C6U5W5_FRAOC</name>
<proteinExistence type="inferred from homology"/>
<accession>A0A9C6U5W5</accession>
<dbReference type="PANTHER" id="PTHR24050">
    <property type="entry name" value="PA14 DOMAIN-CONTAINING PROTEIN"/>
    <property type="match status" value="1"/>
</dbReference>
<dbReference type="InterPro" id="IPR018097">
    <property type="entry name" value="EGF_Ca-bd_CS"/>
</dbReference>
<evidence type="ECO:0000313" key="10">
    <source>
        <dbReference type="Proteomes" id="UP000504606"/>
    </source>
</evidence>
<dbReference type="InterPro" id="IPR026823">
    <property type="entry name" value="cEGF"/>
</dbReference>
<keyword evidence="3" id="KW-0964">Secreted</keyword>
<evidence type="ECO:0000256" key="6">
    <source>
        <dbReference type="ARBA" id="ARBA00022737"/>
    </source>
</evidence>
<dbReference type="Pfam" id="PF14670">
    <property type="entry name" value="FXa_inhibition"/>
    <property type="match status" value="1"/>
</dbReference>
<evidence type="ECO:0000256" key="8">
    <source>
        <dbReference type="SAM" id="SignalP"/>
    </source>
</evidence>
<dbReference type="InterPro" id="IPR001881">
    <property type="entry name" value="EGF-like_Ca-bd_dom"/>
</dbReference>
<feature type="signal peptide" evidence="8">
    <location>
        <begin position="1"/>
        <end position="19"/>
    </location>
</feature>
<keyword evidence="6" id="KW-0677">Repeat</keyword>
<dbReference type="InterPro" id="IPR000742">
    <property type="entry name" value="EGF"/>
</dbReference>
<dbReference type="InterPro" id="IPR009030">
    <property type="entry name" value="Growth_fac_rcpt_cys_sf"/>
</dbReference>
<dbReference type="PANTHER" id="PTHR24050:SF25">
    <property type="entry name" value="COMPLEMENT COMPONENT C1Q RECEPTOR"/>
    <property type="match status" value="1"/>
</dbReference>
<dbReference type="FunFam" id="2.10.25.10:FF:000037">
    <property type="entry name" value="Signal peptide, CUB domain and EGF-like domain-containing 2"/>
    <property type="match status" value="1"/>
</dbReference>
<dbReference type="Proteomes" id="UP000504606">
    <property type="component" value="Unplaced"/>
</dbReference>
<dbReference type="Pfam" id="PF12662">
    <property type="entry name" value="cEGF"/>
    <property type="match status" value="1"/>
</dbReference>
<protein>
    <submittedName>
        <fullName evidence="11">Fibrillin-2-like isoform X1</fullName>
    </submittedName>
</protein>
<sequence length="465" mass="49431">MHLPIAVVGFVAAFGLVRADGLEGVLARCCALGSDWARQRSYASCADFPPPVSSVPGEQLATCIASADICCRRDNRNTQCRRGSNAALADKRCSVDVAEHGEAYKDCCEACKLGMISGSLWQSCELKRFSFGLPWDAAFHECCAAASGTSSAATPPTSSNELLPAPAANETLCSTMGRDLCAHVCVPTPGSYRCECHPGFGLMADGKSCKLLSGGPDRCKEENPCTHICRDTGLAVECSCRPGYALQSDRKTCKDIDECQAGTHHCLLKTQTCRNDPGGYTCLGKDGVIIVPRVFEALDNALAPVGPGPQPGPGCPAGYQFNAQLAVCDDVDECASGLADCGRPEDCVNTVGSYRCDGSAQGACPPGYVWEEAAQRCVDQDECEDGSNNCAEETQFCLNSQGGFACLERVQGRGSCPAGYKKDTTHRSGCKGESVRRERAFRQIVFKFLKYASLVVESPFNGVLF</sequence>
<dbReference type="InterPro" id="IPR049883">
    <property type="entry name" value="NOTCH1_EGF-like"/>
</dbReference>
<keyword evidence="5 8" id="KW-0732">Signal</keyword>
<evidence type="ECO:0000256" key="5">
    <source>
        <dbReference type="ARBA" id="ARBA00022729"/>
    </source>
</evidence>
<comment type="similarity">
    <text evidence="2">Belongs to the fibulin family.</text>
</comment>
<evidence type="ECO:0000256" key="7">
    <source>
        <dbReference type="ARBA" id="ARBA00023157"/>
    </source>
</evidence>
<dbReference type="GO" id="GO:0005509">
    <property type="term" value="F:calcium ion binding"/>
    <property type="evidence" value="ECO:0007669"/>
    <property type="project" value="InterPro"/>
</dbReference>
<gene>
    <name evidence="11" type="primary">LOC127749552</name>
</gene>
<feature type="domain" description="EGF-like" evidence="9">
    <location>
        <begin position="194"/>
        <end position="209"/>
    </location>
</feature>
<evidence type="ECO:0000256" key="4">
    <source>
        <dbReference type="ARBA" id="ARBA00022536"/>
    </source>
</evidence>
<feature type="domain" description="EGF-like" evidence="9">
    <location>
        <begin position="238"/>
        <end position="253"/>
    </location>
</feature>
<keyword evidence="3" id="KW-0272">Extracellular matrix</keyword>
<dbReference type="AlphaFoldDB" id="A0A9C6U5W5"/>
<dbReference type="RefSeq" id="XP_052124132.1">
    <property type="nucleotide sequence ID" value="XM_052268172.1"/>
</dbReference>
<reference evidence="11" key="1">
    <citation type="submission" date="2025-08" db="UniProtKB">
        <authorList>
            <consortium name="RefSeq"/>
        </authorList>
    </citation>
    <scope>IDENTIFICATION</scope>
    <source>
        <tissue evidence="11">Whole organism</tissue>
    </source>
</reference>
<dbReference type="OrthoDB" id="10022113at2759"/>
<evidence type="ECO:0000256" key="3">
    <source>
        <dbReference type="ARBA" id="ARBA00022530"/>
    </source>
</evidence>
<evidence type="ECO:0000259" key="9">
    <source>
        <dbReference type="PROSITE" id="PS01186"/>
    </source>
</evidence>
<dbReference type="CDD" id="cd00054">
    <property type="entry name" value="EGF_CA"/>
    <property type="match status" value="1"/>
</dbReference>
<dbReference type="Pfam" id="PF07645">
    <property type="entry name" value="EGF_CA"/>
    <property type="match status" value="2"/>
</dbReference>
<dbReference type="InterPro" id="IPR052235">
    <property type="entry name" value="Nephronectin_domain"/>
</dbReference>
<dbReference type="SUPFAM" id="SSF57184">
    <property type="entry name" value="Growth factor receptor domain"/>
    <property type="match status" value="2"/>
</dbReference>
<dbReference type="GeneID" id="127749552"/>
<evidence type="ECO:0000256" key="1">
    <source>
        <dbReference type="ARBA" id="ARBA00004498"/>
    </source>
</evidence>
<evidence type="ECO:0000313" key="11">
    <source>
        <dbReference type="RefSeq" id="XP_052124132.1"/>
    </source>
</evidence>
<dbReference type="PROSITE" id="PS01187">
    <property type="entry name" value="EGF_CA"/>
    <property type="match status" value="2"/>
</dbReference>
<keyword evidence="4" id="KW-0245">EGF-like domain</keyword>
<feature type="chain" id="PRO_5039424855" evidence="8">
    <location>
        <begin position="20"/>
        <end position="465"/>
    </location>
</feature>
<keyword evidence="10" id="KW-1185">Reference proteome</keyword>
<keyword evidence="7" id="KW-1015">Disulfide bond</keyword>
<dbReference type="KEGG" id="foc:127749552"/>